<evidence type="ECO:0000256" key="5">
    <source>
        <dbReference type="ARBA" id="ARBA00023136"/>
    </source>
</evidence>
<dbReference type="Proteomes" id="UP000017118">
    <property type="component" value="Chromosome"/>
</dbReference>
<keyword evidence="6" id="KW-0175">Coiled coil</keyword>
<dbReference type="PRINTS" id="PR01490">
    <property type="entry name" value="RTXTOXIND"/>
</dbReference>
<evidence type="ECO:0000256" key="1">
    <source>
        <dbReference type="ARBA" id="ARBA00004167"/>
    </source>
</evidence>
<feature type="domain" description="AprE-like beta-barrel" evidence="9">
    <location>
        <begin position="284"/>
        <end position="372"/>
    </location>
</feature>
<evidence type="ECO:0000313" key="10">
    <source>
        <dbReference type="EMBL" id="AGX41989.1"/>
    </source>
</evidence>
<evidence type="ECO:0000259" key="9">
    <source>
        <dbReference type="Pfam" id="PF26002"/>
    </source>
</evidence>
<dbReference type="InterPro" id="IPR058625">
    <property type="entry name" value="MdtA-like_BSH"/>
</dbReference>
<dbReference type="Gene3D" id="2.40.50.100">
    <property type="match status" value="1"/>
</dbReference>
<evidence type="ECO:0000259" key="8">
    <source>
        <dbReference type="Pfam" id="PF25917"/>
    </source>
</evidence>
<name>U5MMH4_CLOSA</name>
<dbReference type="InterPro" id="IPR050739">
    <property type="entry name" value="MFP"/>
</dbReference>
<evidence type="ECO:0000256" key="6">
    <source>
        <dbReference type="SAM" id="Coils"/>
    </source>
</evidence>
<evidence type="ECO:0000313" key="11">
    <source>
        <dbReference type="Proteomes" id="UP000017118"/>
    </source>
</evidence>
<comment type="subcellular location">
    <subcellularLocation>
        <location evidence="1">Membrane</location>
        <topology evidence="1">Single-pass membrane protein</topology>
    </subcellularLocation>
</comment>
<feature type="transmembrane region" description="Helical" evidence="7">
    <location>
        <begin position="24"/>
        <end position="45"/>
    </location>
</feature>
<dbReference type="AlphaFoldDB" id="U5MMH4"/>
<keyword evidence="3 7" id="KW-0812">Transmembrane</keyword>
<protein>
    <submittedName>
        <fullName evidence="10">Putative bacteriocin ABC transporter, bacteriocin-binding protein</fullName>
    </submittedName>
</protein>
<evidence type="ECO:0000256" key="3">
    <source>
        <dbReference type="ARBA" id="ARBA00022692"/>
    </source>
</evidence>
<dbReference type="OrthoDB" id="357309at2"/>
<keyword evidence="4 7" id="KW-1133">Transmembrane helix</keyword>
<feature type="coiled-coil region" evidence="6">
    <location>
        <begin position="212"/>
        <end position="246"/>
    </location>
</feature>
<dbReference type="eggNOG" id="COG0845">
    <property type="taxonomic scope" value="Bacteria"/>
</dbReference>
<evidence type="ECO:0000256" key="7">
    <source>
        <dbReference type="SAM" id="Phobius"/>
    </source>
</evidence>
<dbReference type="GO" id="GO:0016020">
    <property type="term" value="C:membrane"/>
    <property type="evidence" value="ECO:0007669"/>
    <property type="project" value="UniProtKB-SubCell"/>
</dbReference>
<dbReference type="Pfam" id="PF26002">
    <property type="entry name" value="Beta-barrel_AprE"/>
    <property type="match status" value="1"/>
</dbReference>
<dbReference type="EMBL" id="CP006721">
    <property type="protein sequence ID" value="AGX41989.1"/>
    <property type="molecule type" value="Genomic_DNA"/>
</dbReference>
<organism evidence="10 11">
    <name type="scientific">Clostridium saccharobutylicum DSM 13864</name>
    <dbReference type="NCBI Taxonomy" id="1345695"/>
    <lineage>
        <taxon>Bacteria</taxon>
        <taxon>Bacillati</taxon>
        <taxon>Bacillota</taxon>
        <taxon>Clostridia</taxon>
        <taxon>Eubacteriales</taxon>
        <taxon>Clostridiaceae</taxon>
        <taxon>Clostridium</taxon>
    </lineage>
</organism>
<feature type="domain" description="Multidrug resistance protein MdtA-like barrel-sandwich hybrid" evidence="8">
    <location>
        <begin position="64"/>
        <end position="271"/>
    </location>
</feature>
<dbReference type="RefSeq" id="WP_022744273.1">
    <property type="nucleotide sequence ID" value="NC_022571.1"/>
</dbReference>
<reference evidence="10 11" key="1">
    <citation type="journal article" date="2013" name="Genome Announc.">
        <title>Complete Genome Sequence of the Solvent Producer Clostridium saccharobutylicum NCP262 (DSM 13864).</title>
        <authorList>
            <person name="Poehlein A."/>
            <person name="Hartwich K."/>
            <person name="Krabben P."/>
            <person name="Ehrenreich A."/>
            <person name="Liebl W."/>
            <person name="Durre P."/>
            <person name="Gottschalk G."/>
            <person name="Daniel R."/>
        </authorList>
    </citation>
    <scope>NUCLEOTIDE SEQUENCE [LARGE SCALE GENOMIC DNA]</scope>
    <source>
        <strain evidence="10">DSM 13864</strain>
    </source>
</reference>
<keyword evidence="11" id="KW-1185">Reference proteome</keyword>
<gene>
    <name evidence="10" type="ORF">CLSA_c09780</name>
</gene>
<dbReference type="InterPro" id="IPR058982">
    <property type="entry name" value="Beta-barrel_AprE"/>
</dbReference>
<evidence type="ECO:0000256" key="2">
    <source>
        <dbReference type="ARBA" id="ARBA00009477"/>
    </source>
</evidence>
<comment type="similarity">
    <text evidence="2">Belongs to the membrane fusion protein (MFP) (TC 8.A.1) family.</text>
</comment>
<proteinExistence type="inferred from homology"/>
<keyword evidence="5 7" id="KW-0472">Membrane</keyword>
<dbReference type="PANTHER" id="PTHR30386">
    <property type="entry name" value="MEMBRANE FUSION SUBUNIT OF EMRAB-TOLC MULTIDRUG EFFLUX PUMP"/>
    <property type="match status" value="1"/>
</dbReference>
<dbReference type="Gene3D" id="1.10.287.470">
    <property type="entry name" value="Helix hairpin bin"/>
    <property type="match status" value="1"/>
</dbReference>
<dbReference type="Gene3D" id="2.40.30.170">
    <property type="match status" value="1"/>
</dbReference>
<dbReference type="PANTHER" id="PTHR30386:SF26">
    <property type="entry name" value="TRANSPORT PROTEIN COMB"/>
    <property type="match status" value="1"/>
</dbReference>
<accession>U5MMH4</accession>
<dbReference type="PATRIC" id="fig|1345695.10.peg.654"/>
<dbReference type="KEGG" id="csb:CLSA_c09780"/>
<dbReference type="HOGENOM" id="CLU_023976_7_1_9"/>
<evidence type="ECO:0000256" key="4">
    <source>
        <dbReference type="ARBA" id="ARBA00022989"/>
    </source>
</evidence>
<dbReference type="SUPFAM" id="SSF111369">
    <property type="entry name" value="HlyD-like secretion proteins"/>
    <property type="match status" value="2"/>
</dbReference>
<feature type="coiled-coil region" evidence="6">
    <location>
        <begin position="97"/>
        <end position="124"/>
    </location>
</feature>
<dbReference type="GeneID" id="55473502"/>
<sequence length="389" mass="43903">MNIIQNLSEITDSREMLEAKPNKFTSIFAYGLISILAAALIWSYFGQIDIVTKTNGVVKSKDKTISVLNEVDGKVAEVNFKEGQNVKEGDILYTLECKDMNLTKDNYEKQLETVQADTDNINKLRNSILENKNYFDVNNEDEKDYYNKYLQYSTTNEKLSLIQKQTGLQTDATNATEKIQADLEKAKATPELDDVNKELATNDITKYKIDTLVKLDDSTKENEKKIDELKNNIETLKVNIDKSTVKATIDGVINVKADIAKGQLVKTGEEILSVIPQDSSQYKVKLYVSNKDIAGIKVGQKIKYHFEALPYKEYGELSGTITDIATDATVDAKTGTSYYLVESEIENKPLFSYKGEEGELKMGMTCEAQVVTKQKKILYYLLEKINLKN</sequence>
<dbReference type="Pfam" id="PF25917">
    <property type="entry name" value="BSH_RND"/>
    <property type="match status" value="1"/>
</dbReference>